<sequence>MNLIKDSRVNITKANKDGRTVLHYAAELGWYDVIRDVLVREKSIADKPDASKTTPLFLASAGGREECVYILLGHGAATNRSYGKGNLPFIAAAVLGGITRVVHLLHSKPETNVDAQDPEGMTALHFACDTGNDAMVKMLVEEGKADIHLKSNSKRSPLSYASKSGAATVVQFLRSRLELWSTKLPFHMLPPES</sequence>
<evidence type="ECO:0000313" key="5">
    <source>
        <dbReference type="Proteomes" id="UP001172102"/>
    </source>
</evidence>
<dbReference type="PANTHER" id="PTHR24198:SF165">
    <property type="entry name" value="ANKYRIN REPEAT-CONTAINING PROTEIN-RELATED"/>
    <property type="match status" value="1"/>
</dbReference>
<dbReference type="Proteomes" id="UP001172102">
    <property type="component" value="Unassembled WGS sequence"/>
</dbReference>
<keyword evidence="1" id="KW-0677">Repeat</keyword>
<evidence type="ECO:0000256" key="1">
    <source>
        <dbReference type="ARBA" id="ARBA00022737"/>
    </source>
</evidence>
<evidence type="ECO:0000256" key="2">
    <source>
        <dbReference type="ARBA" id="ARBA00023043"/>
    </source>
</evidence>
<dbReference type="SMART" id="SM00248">
    <property type="entry name" value="ANK"/>
    <property type="match status" value="5"/>
</dbReference>
<dbReference type="Gene3D" id="1.25.40.20">
    <property type="entry name" value="Ankyrin repeat-containing domain"/>
    <property type="match status" value="1"/>
</dbReference>
<dbReference type="Pfam" id="PF12796">
    <property type="entry name" value="Ank_2"/>
    <property type="match status" value="2"/>
</dbReference>
<dbReference type="InterPro" id="IPR002110">
    <property type="entry name" value="Ankyrin_rpt"/>
</dbReference>
<keyword evidence="2 3" id="KW-0040">ANK repeat</keyword>
<evidence type="ECO:0000256" key="3">
    <source>
        <dbReference type="PROSITE-ProRule" id="PRU00023"/>
    </source>
</evidence>
<name>A0AA40BCZ0_9PEZI</name>
<accession>A0AA40BCZ0</accession>
<reference evidence="4" key="1">
    <citation type="submission" date="2023-06" db="EMBL/GenBank/DDBJ databases">
        <title>Genome-scale phylogeny and comparative genomics of the fungal order Sordariales.</title>
        <authorList>
            <consortium name="Lawrence Berkeley National Laboratory"/>
            <person name="Hensen N."/>
            <person name="Bonometti L."/>
            <person name="Westerberg I."/>
            <person name="Brannstrom I.O."/>
            <person name="Guillou S."/>
            <person name="Cros-Aarteil S."/>
            <person name="Calhoun S."/>
            <person name="Haridas S."/>
            <person name="Kuo A."/>
            <person name="Mondo S."/>
            <person name="Pangilinan J."/>
            <person name="Riley R."/>
            <person name="Labutti K."/>
            <person name="Andreopoulos B."/>
            <person name="Lipzen A."/>
            <person name="Chen C."/>
            <person name="Yanf M."/>
            <person name="Daum C."/>
            <person name="Ng V."/>
            <person name="Clum A."/>
            <person name="Steindorff A."/>
            <person name="Ohm R."/>
            <person name="Martin F."/>
            <person name="Silar P."/>
            <person name="Natvig D."/>
            <person name="Lalanne C."/>
            <person name="Gautier V."/>
            <person name="Ament-Velasquez S.L."/>
            <person name="Kruys A."/>
            <person name="Hutchinson M.I."/>
            <person name="Powell A.J."/>
            <person name="Barry K."/>
            <person name="Miller A.N."/>
            <person name="Grigoriev I.V."/>
            <person name="Debuchy R."/>
            <person name="Gladieux P."/>
            <person name="Thoren M.H."/>
            <person name="Johannesson H."/>
        </authorList>
    </citation>
    <scope>NUCLEOTIDE SEQUENCE</scope>
    <source>
        <strain evidence="4">SMH4607-1</strain>
    </source>
</reference>
<dbReference type="AlphaFoldDB" id="A0AA40BCZ0"/>
<gene>
    <name evidence="4" type="ORF">B0H67DRAFT_566259</name>
</gene>
<dbReference type="PROSITE" id="PS50088">
    <property type="entry name" value="ANK_REPEAT"/>
    <property type="match status" value="1"/>
</dbReference>
<dbReference type="SUPFAM" id="SSF48403">
    <property type="entry name" value="Ankyrin repeat"/>
    <property type="match status" value="1"/>
</dbReference>
<feature type="repeat" description="ANK" evidence="3">
    <location>
        <begin position="119"/>
        <end position="143"/>
    </location>
</feature>
<protein>
    <submittedName>
        <fullName evidence="4">Ankyrin repeat-containing domain protein</fullName>
    </submittedName>
</protein>
<keyword evidence="5" id="KW-1185">Reference proteome</keyword>
<dbReference type="EMBL" id="JAUKUA010000001">
    <property type="protein sequence ID" value="KAK0731937.1"/>
    <property type="molecule type" value="Genomic_DNA"/>
</dbReference>
<comment type="caution">
    <text evidence="4">The sequence shown here is derived from an EMBL/GenBank/DDBJ whole genome shotgun (WGS) entry which is preliminary data.</text>
</comment>
<organism evidence="4 5">
    <name type="scientific">Lasiosphaeris hirsuta</name>
    <dbReference type="NCBI Taxonomy" id="260670"/>
    <lineage>
        <taxon>Eukaryota</taxon>
        <taxon>Fungi</taxon>
        <taxon>Dikarya</taxon>
        <taxon>Ascomycota</taxon>
        <taxon>Pezizomycotina</taxon>
        <taxon>Sordariomycetes</taxon>
        <taxon>Sordariomycetidae</taxon>
        <taxon>Sordariales</taxon>
        <taxon>Lasiosphaeriaceae</taxon>
        <taxon>Lasiosphaeris</taxon>
    </lineage>
</organism>
<dbReference type="PROSITE" id="PS50297">
    <property type="entry name" value="ANK_REP_REGION"/>
    <property type="match status" value="1"/>
</dbReference>
<proteinExistence type="predicted"/>
<dbReference type="PANTHER" id="PTHR24198">
    <property type="entry name" value="ANKYRIN REPEAT AND PROTEIN KINASE DOMAIN-CONTAINING PROTEIN"/>
    <property type="match status" value="1"/>
</dbReference>
<evidence type="ECO:0000313" key="4">
    <source>
        <dbReference type="EMBL" id="KAK0731937.1"/>
    </source>
</evidence>
<dbReference type="InterPro" id="IPR036770">
    <property type="entry name" value="Ankyrin_rpt-contain_sf"/>
</dbReference>